<name>A0A0P0NWY8_9CAUL</name>
<dbReference type="RefSeq" id="WP_062144441.1">
    <property type="nucleotide sequence ID" value="NZ_CP013002.1"/>
</dbReference>
<dbReference type="NCBIfam" id="TIGR00229">
    <property type="entry name" value="sensory_box"/>
    <property type="match status" value="1"/>
</dbReference>
<accession>A0A0P0NWY8</accession>
<keyword evidence="1" id="KW-0285">Flavoprotein</keyword>
<dbReference type="AlphaFoldDB" id="A0A0P0NWY8"/>
<sequence>MSHPAMLITDAGLGPAGPTIRWVNPEFEKMTGYDASELIGRKPSMLQGEKTSKAALAVLRRAIRAGVTHRTVLVNYRKNGEPYLCDIEIRPIFDDVGKVLCFLAIESETHRKRGRPPGRLKLSSGP</sequence>
<evidence type="ECO:0000259" key="4">
    <source>
        <dbReference type="PROSITE" id="PS50112"/>
    </source>
</evidence>
<organism evidence="5 6">
    <name type="scientific">Caulobacter henricii</name>
    <dbReference type="NCBI Taxonomy" id="69395"/>
    <lineage>
        <taxon>Bacteria</taxon>
        <taxon>Pseudomonadati</taxon>
        <taxon>Pseudomonadota</taxon>
        <taxon>Alphaproteobacteria</taxon>
        <taxon>Caulobacterales</taxon>
        <taxon>Caulobacteraceae</taxon>
        <taxon>Caulobacter</taxon>
    </lineage>
</organism>
<dbReference type="PANTHER" id="PTHR47429">
    <property type="entry name" value="PROTEIN TWIN LOV 1"/>
    <property type="match status" value="1"/>
</dbReference>
<evidence type="ECO:0000256" key="1">
    <source>
        <dbReference type="ARBA" id="ARBA00022630"/>
    </source>
</evidence>
<dbReference type="SUPFAM" id="SSF55785">
    <property type="entry name" value="PYP-like sensor domain (PAS domain)"/>
    <property type="match status" value="1"/>
</dbReference>
<dbReference type="PROSITE" id="PS50112">
    <property type="entry name" value="PAS"/>
    <property type="match status" value="1"/>
</dbReference>
<dbReference type="KEGG" id="chq:AQ619_03730"/>
<dbReference type="EMBL" id="CP013002">
    <property type="protein sequence ID" value="ALL12535.1"/>
    <property type="molecule type" value="Genomic_DNA"/>
</dbReference>
<dbReference type="Proteomes" id="UP000056905">
    <property type="component" value="Chromosome"/>
</dbReference>
<dbReference type="Pfam" id="PF13426">
    <property type="entry name" value="PAS_9"/>
    <property type="match status" value="1"/>
</dbReference>
<keyword evidence="2" id="KW-0288">FMN</keyword>
<reference evidence="5 6" key="1">
    <citation type="submission" date="2015-10" db="EMBL/GenBank/DDBJ databases">
        <title>Conservation of the essential genome among Caulobacter and Brevundimonas species.</title>
        <authorList>
            <person name="Scott D."/>
            <person name="Ely B."/>
        </authorList>
    </citation>
    <scope>NUCLEOTIDE SEQUENCE [LARGE SCALE GENOMIC DNA]</scope>
    <source>
        <strain evidence="5 6">CB4</strain>
    </source>
</reference>
<dbReference type="InterPro" id="IPR000014">
    <property type="entry name" value="PAS"/>
</dbReference>
<dbReference type="OrthoDB" id="7991996at2"/>
<proteinExistence type="predicted"/>
<evidence type="ECO:0000256" key="2">
    <source>
        <dbReference type="ARBA" id="ARBA00022643"/>
    </source>
</evidence>
<evidence type="ECO:0000256" key="3">
    <source>
        <dbReference type="ARBA" id="ARBA00022991"/>
    </source>
</evidence>
<dbReference type="InterPro" id="IPR035965">
    <property type="entry name" value="PAS-like_dom_sf"/>
</dbReference>
<dbReference type="CDD" id="cd00130">
    <property type="entry name" value="PAS"/>
    <property type="match status" value="1"/>
</dbReference>
<gene>
    <name evidence="5" type="ORF">AQ619_03730</name>
</gene>
<keyword evidence="3" id="KW-0157">Chromophore</keyword>
<keyword evidence="6" id="KW-1185">Reference proteome</keyword>
<evidence type="ECO:0000313" key="6">
    <source>
        <dbReference type="Proteomes" id="UP000056905"/>
    </source>
</evidence>
<dbReference type="PANTHER" id="PTHR47429:SF2">
    <property type="entry name" value="PROTEIN TWIN LOV 1"/>
    <property type="match status" value="1"/>
</dbReference>
<protein>
    <recommendedName>
        <fullName evidence="4">PAS domain-containing protein</fullName>
    </recommendedName>
</protein>
<dbReference type="STRING" id="69395.AQ619_03730"/>
<evidence type="ECO:0000313" key="5">
    <source>
        <dbReference type="EMBL" id="ALL12535.1"/>
    </source>
</evidence>
<feature type="domain" description="PAS" evidence="4">
    <location>
        <begin position="1"/>
        <end position="66"/>
    </location>
</feature>
<dbReference type="Gene3D" id="3.30.450.20">
    <property type="entry name" value="PAS domain"/>
    <property type="match status" value="1"/>
</dbReference>